<reference evidence="1" key="1">
    <citation type="journal article" date="2015" name="Nature">
        <title>Complex archaea that bridge the gap between prokaryotes and eukaryotes.</title>
        <authorList>
            <person name="Spang A."/>
            <person name="Saw J.H."/>
            <person name="Jorgensen S.L."/>
            <person name="Zaremba-Niedzwiedzka K."/>
            <person name="Martijn J."/>
            <person name="Lind A.E."/>
            <person name="van Eijk R."/>
            <person name="Schleper C."/>
            <person name="Guy L."/>
            <person name="Ettema T.J."/>
        </authorList>
    </citation>
    <scope>NUCLEOTIDE SEQUENCE</scope>
</reference>
<evidence type="ECO:0000313" key="1">
    <source>
        <dbReference type="EMBL" id="KKK84526.1"/>
    </source>
</evidence>
<proteinExistence type="predicted"/>
<protein>
    <submittedName>
        <fullName evidence="1">Uncharacterized protein</fullName>
    </submittedName>
</protein>
<dbReference type="AlphaFoldDB" id="A0A0F9BJG2"/>
<accession>A0A0F9BJG2</accession>
<name>A0A0F9BJG2_9ZZZZ</name>
<sequence>MKQSFTTEIGDKTMESIFKNDTVGDLIVMLSDTQQRKEALLEEIESCIDCIEDINRELLKRG</sequence>
<gene>
    <name evidence="1" type="ORF">LCGC14_2782480</name>
</gene>
<dbReference type="EMBL" id="LAZR01051736">
    <property type="protein sequence ID" value="KKK84526.1"/>
    <property type="molecule type" value="Genomic_DNA"/>
</dbReference>
<organism evidence="1">
    <name type="scientific">marine sediment metagenome</name>
    <dbReference type="NCBI Taxonomy" id="412755"/>
    <lineage>
        <taxon>unclassified sequences</taxon>
        <taxon>metagenomes</taxon>
        <taxon>ecological metagenomes</taxon>
    </lineage>
</organism>
<comment type="caution">
    <text evidence="1">The sequence shown here is derived from an EMBL/GenBank/DDBJ whole genome shotgun (WGS) entry which is preliminary data.</text>
</comment>